<sequence>MQGSLTLDKIAADTSDAWPAPLRRARRAVRELRGASLEHGGLKGFGNSSPCHANESLSPIIFAEAAGLSKSVEVGKKRTG</sequence>
<proteinExistence type="predicted"/>
<evidence type="ECO:0000313" key="1">
    <source>
        <dbReference type="EMBL" id="TNN83570.1"/>
    </source>
</evidence>
<protein>
    <submittedName>
        <fullName evidence="1">Uncharacterized protein</fullName>
    </submittedName>
</protein>
<evidence type="ECO:0000313" key="2">
    <source>
        <dbReference type="Proteomes" id="UP000314294"/>
    </source>
</evidence>
<comment type="caution">
    <text evidence="1">The sequence shown here is derived from an EMBL/GenBank/DDBJ whole genome shotgun (WGS) entry which is preliminary data.</text>
</comment>
<accession>A0A4Z2IZW5</accession>
<dbReference type="Proteomes" id="UP000314294">
    <property type="component" value="Unassembled WGS sequence"/>
</dbReference>
<dbReference type="AlphaFoldDB" id="A0A4Z2IZW5"/>
<name>A0A4Z2IZW5_9TELE</name>
<keyword evidence="2" id="KW-1185">Reference proteome</keyword>
<organism evidence="1 2">
    <name type="scientific">Liparis tanakae</name>
    <name type="common">Tanaka's snailfish</name>
    <dbReference type="NCBI Taxonomy" id="230148"/>
    <lineage>
        <taxon>Eukaryota</taxon>
        <taxon>Metazoa</taxon>
        <taxon>Chordata</taxon>
        <taxon>Craniata</taxon>
        <taxon>Vertebrata</taxon>
        <taxon>Euteleostomi</taxon>
        <taxon>Actinopterygii</taxon>
        <taxon>Neopterygii</taxon>
        <taxon>Teleostei</taxon>
        <taxon>Neoteleostei</taxon>
        <taxon>Acanthomorphata</taxon>
        <taxon>Eupercaria</taxon>
        <taxon>Perciformes</taxon>
        <taxon>Cottioidei</taxon>
        <taxon>Cottales</taxon>
        <taxon>Liparidae</taxon>
        <taxon>Liparis</taxon>
    </lineage>
</organism>
<gene>
    <name evidence="1" type="ORF">EYF80_006088</name>
</gene>
<dbReference type="EMBL" id="SRLO01000032">
    <property type="protein sequence ID" value="TNN83570.1"/>
    <property type="molecule type" value="Genomic_DNA"/>
</dbReference>
<reference evidence="1 2" key="1">
    <citation type="submission" date="2019-03" db="EMBL/GenBank/DDBJ databases">
        <title>First draft genome of Liparis tanakae, snailfish: a comprehensive survey of snailfish specific genes.</title>
        <authorList>
            <person name="Kim W."/>
            <person name="Song I."/>
            <person name="Jeong J.-H."/>
            <person name="Kim D."/>
            <person name="Kim S."/>
            <person name="Ryu S."/>
            <person name="Song J.Y."/>
            <person name="Lee S.K."/>
        </authorList>
    </citation>
    <scope>NUCLEOTIDE SEQUENCE [LARGE SCALE GENOMIC DNA]</scope>
    <source>
        <tissue evidence="1">Muscle</tissue>
    </source>
</reference>